<protein>
    <recommendedName>
        <fullName evidence="3">HMG box domain-containing protein</fullName>
    </recommendedName>
</protein>
<dbReference type="Proteomes" id="UP001189429">
    <property type="component" value="Unassembled WGS sequence"/>
</dbReference>
<dbReference type="SUPFAM" id="SSF47095">
    <property type="entry name" value="HMG-box"/>
    <property type="match status" value="1"/>
</dbReference>
<feature type="region of interest" description="Disordered" evidence="2">
    <location>
        <begin position="1"/>
        <end position="53"/>
    </location>
</feature>
<dbReference type="EMBL" id="CAUYUJ010019205">
    <property type="protein sequence ID" value="CAK0889416.1"/>
    <property type="molecule type" value="Genomic_DNA"/>
</dbReference>
<feature type="non-terminal residue" evidence="4">
    <location>
        <position position="179"/>
    </location>
</feature>
<proteinExistence type="predicted"/>
<evidence type="ECO:0000313" key="5">
    <source>
        <dbReference type="Proteomes" id="UP001189429"/>
    </source>
</evidence>
<dbReference type="Gene3D" id="1.10.30.10">
    <property type="entry name" value="High mobility group box domain"/>
    <property type="match status" value="1"/>
</dbReference>
<feature type="domain" description="HMG box" evidence="3">
    <location>
        <begin position="2"/>
        <end position="77"/>
    </location>
</feature>
<reference evidence="4" key="1">
    <citation type="submission" date="2023-10" db="EMBL/GenBank/DDBJ databases">
        <authorList>
            <person name="Chen Y."/>
            <person name="Shah S."/>
            <person name="Dougan E. K."/>
            <person name="Thang M."/>
            <person name="Chan C."/>
        </authorList>
    </citation>
    <scope>NUCLEOTIDE SEQUENCE [LARGE SCALE GENOMIC DNA]</scope>
</reference>
<feature type="region of interest" description="Disordered" evidence="2">
    <location>
        <begin position="73"/>
        <end position="179"/>
    </location>
</feature>
<sequence length="179" mass="19460">RPKRPAGGAASGAAEGAQAGSAEGGSEPQRSPSPGRVGALQQQASRWRALPDAERQRYRELAARDKERFERELQAWRAEQPEEAGLADAAGPSCKRRRKGQGSQGPGCSTRGLSAYPGHLLRSPLRGTPPSQRRRRRQRRCRRGGRCRGGLGGPRGVRVRRRRRRRGGGCRRGGGGRRG</sequence>
<dbReference type="InterPro" id="IPR036910">
    <property type="entry name" value="HMG_box_dom_sf"/>
</dbReference>
<evidence type="ECO:0000256" key="2">
    <source>
        <dbReference type="SAM" id="MobiDB-lite"/>
    </source>
</evidence>
<name>A0ABN9WRP2_9DINO</name>
<accession>A0ABN9WRP2</accession>
<feature type="compositionally biased region" description="Basic residues" evidence="2">
    <location>
        <begin position="157"/>
        <end position="179"/>
    </location>
</feature>
<evidence type="ECO:0000256" key="1">
    <source>
        <dbReference type="PROSITE-ProRule" id="PRU00267"/>
    </source>
</evidence>
<feature type="DNA-binding region" description="HMG box" evidence="1">
    <location>
        <begin position="2"/>
        <end position="77"/>
    </location>
</feature>
<evidence type="ECO:0000259" key="3">
    <source>
        <dbReference type="PROSITE" id="PS50118"/>
    </source>
</evidence>
<organism evidence="4 5">
    <name type="scientific">Prorocentrum cordatum</name>
    <dbReference type="NCBI Taxonomy" id="2364126"/>
    <lineage>
        <taxon>Eukaryota</taxon>
        <taxon>Sar</taxon>
        <taxon>Alveolata</taxon>
        <taxon>Dinophyceae</taxon>
        <taxon>Prorocentrales</taxon>
        <taxon>Prorocentraceae</taxon>
        <taxon>Prorocentrum</taxon>
    </lineage>
</organism>
<keyword evidence="1" id="KW-0539">Nucleus</keyword>
<feature type="compositionally biased region" description="Low complexity" evidence="2">
    <location>
        <begin position="1"/>
        <end position="27"/>
    </location>
</feature>
<keyword evidence="1" id="KW-0238">DNA-binding</keyword>
<feature type="compositionally biased region" description="Basic residues" evidence="2">
    <location>
        <begin position="132"/>
        <end position="146"/>
    </location>
</feature>
<dbReference type="InterPro" id="IPR009071">
    <property type="entry name" value="HMG_box_dom"/>
</dbReference>
<keyword evidence="5" id="KW-1185">Reference proteome</keyword>
<comment type="caution">
    <text evidence="4">The sequence shown here is derived from an EMBL/GenBank/DDBJ whole genome shotgun (WGS) entry which is preliminary data.</text>
</comment>
<evidence type="ECO:0000313" key="4">
    <source>
        <dbReference type="EMBL" id="CAK0889416.1"/>
    </source>
</evidence>
<dbReference type="PROSITE" id="PS50118">
    <property type="entry name" value="HMG_BOX_2"/>
    <property type="match status" value="1"/>
</dbReference>
<feature type="non-terminal residue" evidence="4">
    <location>
        <position position="1"/>
    </location>
</feature>
<dbReference type="Pfam" id="PF00505">
    <property type="entry name" value="HMG_box"/>
    <property type="match status" value="1"/>
</dbReference>
<gene>
    <name evidence="4" type="ORF">PCOR1329_LOCUS69940</name>
</gene>